<accession>Q55CZ4</accession>
<evidence type="ECO:0000313" key="2">
    <source>
        <dbReference type="Proteomes" id="UP000002195"/>
    </source>
</evidence>
<protein>
    <submittedName>
        <fullName evidence="1">Uncharacterized protein</fullName>
    </submittedName>
</protein>
<dbReference type="RefSeq" id="XP_646337.1">
    <property type="nucleotide sequence ID" value="XM_641245.1"/>
</dbReference>
<evidence type="ECO:0000313" key="1">
    <source>
        <dbReference type="EMBL" id="EAL72272.1"/>
    </source>
</evidence>
<gene>
    <name evidence="1" type="ORF">DDB_G0269844</name>
</gene>
<dbReference type="HOGENOM" id="CLU_3280636_0_0_1"/>
<proteinExistence type="predicted"/>
<dbReference type="AlphaFoldDB" id="Q55CZ4"/>
<comment type="caution">
    <text evidence="1">The sequence shown here is derived from an EMBL/GenBank/DDBJ whole genome shotgun (WGS) entry which is preliminary data.</text>
</comment>
<dbReference type="GeneID" id="8617292"/>
<dbReference type="dictyBase" id="DDB_G0269844"/>
<dbReference type="Proteomes" id="UP000002195">
    <property type="component" value="Unassembled WGS sequence"/>
</dbReference>
<keyword evidence="2" id="KW-1185">Reference proteome</keyword>
<organism evidence="1 2">
    <name type="scientific">Dictyostelium discoideum</name>
    <name type="common">Social amoeba</name>
    <dbReference type="NCBI Taxonomy" id="44689"/>
    <lineage>
        <taxon>Eukaryota</taxon>
        <taxon>Amoebozoa</taxon>
        <taxon>Evosea</taxon>
        <taxon>Eumycetozoa</taxon>
        <taxon>Dictyostelia</taxon>
        <taxon>Dictyosteliales</taxon>
        <taxon>Dictyosteliaceae</taxon>
        <taxon>Dictyostelium</taxon>
    </lineage>
</organism>
<reference evidence="1 2" key="1">
    <citation type="journal article" date="2005" name="Nature">
        <title>The genome of the social amoeba Dictyostelium discoideum.</title>
        <authorList>
            <consortium name="The Dictyostelium discoideum Sequencing Consortium"/>
            <person name="Eichinger L."/>
            <person name="Pachebat J.A."/>
            <person name="Glockner G."/>
            <person name="Rajandream M.A."/>
            <person name="Sucgang R."/>
            <person name="Berriman M."/>
            <person name="Song J."/>
            <person name="Olsen R."/>
            <person name="Szafranski K."/>
            <person name="Xu Q."/>
            <person name="Tunggal B."/>
            <person name="Kummerfeld S."/>
            <person name="Madera M."/>
            <person name="Konfortov B.A."/>
            <person name="Rivero F."/>
            <person name="Bankier A.T."/>
            <person name="Lehmann R."/>
            <person name="Hamlin N."/>
            <person name="Davies R."/>
            <person name="Gaudet P."/>
            <person name="Fey P."/>
            <person name="Pilcher K."/>
            <person name="Chen G."/>
            <person name="Saunders D."/>
            <person name="Sodergren E."/>
            <person name="Davis P."/>
            <person name="Kerhornou A."/>
            <person name="Nie X."/>
            <person name="Hall N."/>
            <person name="Anjard C."/>
            <person name="Hemphill L."/>
            <person name="Bason N."/>
            <person name="Farbrother P."/>
            <person name="Desany B."/>
            <person name="Just E."/>
            <person name="Morio T."/>
            <person name="Rost R."/>
            <person name="Churcher C."/>
            <person name="Cooper J."/>
            <person name="Haydock S."/>
            <person name="van Driessche N."/>
            <person name="Cronin A."/>
            <person name="Goodhead I."/>
            <person name="Muzny D."/>
            <person name="Mourier T."/>
            <person name="Pain A."/>
            <person name="Lu M."/>
            <person name="Harper D."/>
            <person name="Lindsay R."/>
            <person name="Hauser H."/>
            <person name="James K."/>
            <person name="Quiles M."/>
            <person name="Madan Babu M."/>
            <person name="Saito T."/>
            <person name="Buchrieser C."/>
            <person name="Wardroper A."/>
            <person name="Felder M."/>
            <person name="Thangavelu M."/>
            <person name="Johnson D."/>
            <person name="Knights A."/>
            <person name="Loulseged H."/>
            <person name="Mungall K."/>
            <person name="Oliver K."/>
            <person name="Price C."/>
            <person name="Quail M.A."/>
            <person name="Urushihara H."/>
            <person name="Hernandez J."/>
            <person name="Rabbinowitsch E."/>
            <person name="Steffen D."/>
            <person name="Sanders M."/>
            <person name="Ma J."/>
            <person name="Kohara Y."/>
            <person name="Sharp S."/>
            <person name="Simmonds M."/>
            <person name="Spiegler S."/>
            <person name="Tivey A."/>
            <person name="Sugano S."/>
            <person name="White B."/>
            <person name="Walker D."/>
            <person name="Woodward J."/>
            <person name="Winckler T."/>
            <person name="Tanaka Y."/>
            <person name="Shaulsky G."/>
            <person name="Schleicher M."/>
            <person name="Weinstock G."/>
            <person name="Rosenthal A."/>
            <person name="Cox E.C."/>
            <person name="Chisholm R.L."/>
            <person name="Gibbs R."/>
            <person name="Loomis W.F."/>
            <person name="Platzer M."/>
            <person name="Kay R.R."/>
            <person name="Williams J."/>
            <person name="Dear P.H."/>
            <person name="Noegel A.A."/>
            <person name="Barrell B."/>
            <person name="Kuspa A."/>
        </authorList>
    </citation>
    <scope>NUCLEOTIDE SEQUENCE [LARGE SCALE GENOMIC DNA]</scope>
    <source>
        <strain evidence="1 2">AX4</strain>
    </source>
</reference>
<dbReference type="PaxDb" id="44689-DDB0190607"/>
<sequence length="41" mass="4818">MTRVASYTNEKISATNRKQSIIPFENYIVSDHYLQLEKSIE</sequence>
<dbReference type="EMBL" id="AAFI02000005">
    <property type="protein sequence ID" value="EAL72272.1"/>
    <property type="molecule type" value="Genomic_DNA"/>
</dbReference>
<dbReference type="KEGG" id="ddi:DDB_G0269844"/>
<dbReference type="VEuPathDB" id="AmoebaDB:DDB_G0269844"/>
<name>Q55CZ4_DICDI</name>
<dbReference type="InParanoid" id="Q55CZ4"/>